<dbReference type="PANTHER" id="PTHR47129">
    <property type="entry name" value="QUINONE OXIDOREDUCTASE 2"/>
    <property type="match status" value="1"/>
</dbReference>
<dbReference type="RefSeq" id="WP_200686053.1">
    <property type="nucleotide sequence ID" value="NZ_JAEPRQ010000003.1"/>
</dbReference>
<name>A0A934SFY2_9RHOB</name>
<dbReference type="InterPro" id="IPR052718">
    <property type="entry name" value="NmrA-type_oxidoreductase"/>
</dbReference>
<dbReference type="AlphaFoldDB" id="A0A934SFY2"/>
<dbReference type="SUPFAM" id="SSF51735">
    <property type="entry name" value="NAD(P)-binding Rossmann-fold domains"/>
    <property type="match status" value="1"/>
</dbReference>
<dbReference type="Gene3D" id="3.90.25.10">
    <property type="entry name" value="UDP-galactose 4-epimerase, domain 1"/>
    <property type="match status" value="1"/>
</dbReference>
<dbReference type="Proteomes" id="UP000640485">
    <property type="component" value="Unassembled WGS sequence"/>
</dbReference>
<sequence>MFIATGATGQLGRLVVAKLLELVPAAQIGVSVRNAGAAADLTARGIRVREADFDDADALHHAFEGARRILLVSSNAAAVGGDSLAQHRNAIEAAKAVGVERLLYTSQMSSSPDSHFPPGRDHAATEAMLAESGLNWTALRHGFYAGSALMMNRAGFEAGMLVGPEDGKVVWTAHEDLAEADTRFLAGLHQIDGPTPPLTGAEALDLSDLARIGTEVLGRDIGRRIVSEVEMAGAARQRGLPEPTIEITLGYFRAAKAGEFAQPDPTLQQMLGRKPQGMRDYMAANLVAAG</sequence>
<evidence type="ECO:0000313" key="3">
    <source>
        <dbReference type="Proteomes" id="UP000640485"/>
    </source>
</evidence>
<dbReference type="Gene3D" id="3.40.50.720">
    <property type="entry name" value="NAD(P)-binding Rossmann-like Domain"/>
    <property type="match status" value="1"/>
</dbReference>
<proteinExistence type="predicted"/>
<dbReference type="EMBL" id="JAEPRQ010000003">
    <property type="protein sequence ID" value="MBK4216296.1"/>
    <property type="molecule type" value="Genomic_DNA"/>
</dbReference>
<gene>
    <name evidence="2" type="ORF">JJJ17_10200</name>
</gene>
<dbReference type="InterPro" id="IPR016040">
    <property type="entry name" value="NAD(P)-bd_dom"/>
</dbReference>
<organism evidence="2 3">
    <name type="scientific">Paracoccus caeni</name>
    <dbReference type="NCBI Taxonomy" id="657651"/>
    <lineage>
        <taxon>Bacteria</taxon>
        <taxon>Pseudomonadati</taxon>
        <taxon>Pseudomonadota</taxon>
        <taxon>Alphaproteobacteria</taxon>
        <taxon>Rhodobacterales</taxon>
        <taxon>Paracoccaceae</taxon>
        <taxon>Paracoccus</taxon>
    </lineage>
</organism>
<dbReference type="Pfam" id="PF13460">
    <property type="entry name" value="NAD_binding_10"/>
    <property type="match status" value="1"/>
</dbReference>
<accession>A0A934SFY2</accession>
<dbReference type="PANTHER" id="PTHR47129:SF1">
    <property type="entry name" value="NMRA-LIKE DOMAIN-CONTAINING PROTEIN"/>
    <property type="match status" value="1"/>
</dbReference>
<keyword evidence="3" id="KW-1185">Reference proteome</keyword>
<evidence type="ECO:0000313" key="2">
    <source>
        <dbReference type="EMBL" id="MBK4216296.1"/>
    </source>
</evidence>
<comment type="caution">
    <text evidence="2">The sequence shown here is derived from an EMBL/GenBank/DDBJ whole genome shotgun (WGS) entry which is preliminary data.</text>
</comment>
<evidence type="ECO:0000259" key="1">
    <source>
        <dbReference type="Pfam" id="PF13460"/>
    </source>
</evidence>
<protein>
    <submittedName>
        <fullName evidence="2">NAD(P)H-binding protein</fullName>
    </submittedName>
</protein>
<feature type="domain" description="NAD(P)-binding" evidence="1">
    <location>
        <begin position="6"/>
        <end position="143"/>
    </location>
</feature>
<reference evidence="2" key="1">
    <citation type="submission" date="2021-01" db="EMBL/GenBank/DDBJ databases">
        <title>Paracoccus amoyensis sp. nov., isolated from the surface seawater along the coast of Xiamen Island, China.</title>
        <authorList>
            <person name="Lyu L."/>
        </authorList>
    </citation>
    <scope>NUCLEOTIDE SEQUENCE</scope>
    <source>
        <strain evidence="2">MJ17</strain>
    </source>
</reference>
<dbReference type="InterPro" id="IPR036291">
    <property type="entry name" value="NAD(P)-bd_dom_sf"/>
</dbReference>